<keyword evidence="5" id="KW-1185">Reference proteome</keyword>
<gene>
    <name evidence="4" type="ORF">O3G_MSEX014655</name>
</gene>
<reference evidence="4" key="2">
    <citation type="submission" date="2020-12" db="EMBL/GenBank/DDBJ databases">
        <authorList>
            <person name="Kanost M."/>
        </authorList>
    </citation>
    <scope>NUCLEOTIDE SEQUENCE</scope>
</reference>
<dbReference type="Pfam" id="PF07653">
    <property type="entry name" value="SH3_2"/>
    <property type="match status" value="1"/>
</dbReference>
<evidence type="ECO:0000313" key="5">
    <source>
        <dbReference type="Proteomes" id="UP000791440"/>
    </source>
</evidence>
<accession>A0A921ZXI5</accession>
<dbReference type="GO" id="GO:0005085">
    <property type="term" value="F:guanyl-nucleotide exchange factor activity"/>
    <property type="evidence" value="ECO:0007669"/>
    <property type="project" value="InterPro"/>
</dbReference>
<dbReference type="Proteomes" id="UP000791440">
    <property type="component" value="Unassembled WGS sequence"/>
</dbReference>
<dbReference type="AlphaFoldDB" id="A0A921ZXI5"/>
<feature type="domain" description="SH3" evidence="3">
    <location>
        <begin position="1"/>
        <end position="53"/>
    </location>
</feature>
<dbReference type="GO" id="GO:0031267">
    <property type="term" value="F:small GTPase binding"/>
    <property type="evidence" value="ECO:0007669"/>
    <property type="project" value="TreeGrafter"/>
</dbReference>
<reference evidence="4" key="1">
    <citation type="journal article" date="2016" name="Insect Biochem. Mol. Biol.">
        <title>Multifaceted biological insights from a draft genome sequence of the tobacco hornworm moth, Manduca sexta.</title>
        <authorList>
            <person name="Kanost M.R."/>
            <person name="Arrese E.L."/>
            <person name="Cao X."/>
            <person name="Chen Y.R."/>
            <person name="Chellapilla S."/>
            <person name="Goldsmith M.R."/>
            <person name="Grosse-Wilde E."/>
            <person name="Heckel D.G."/>
            <person name="Herndon N."/>
            <person name="Jiang H."/>
            <person name="Papanicolaou A."/>
            <person name="Qu J."/>
            <person name="Soulages J.L."/>
            <person name="Vogel H."/>
            <person name="Walters J."/>
            <person name="Waterhouse R.M."/>
            <person name="Ahn S.J."/>
            <person name="Almeida F.C."/>
            <person name="An C."/>
            <person name="Aqrawi P."/>
            <person name="Bretschneider A."/>
            <person name="Bryant W.B."/>
            <person name="Bucks S."/>
            <person name="Chao H."/>
            <person name="Chevignon G."/>
            <person name="Christen J.M."/>
            <person name="Clarke D.F."/>
            <person name="Dittmer N.T."/>
            <person name="Ferguson L.C.F."/>
            <person name="Garavelou S."/>
            <person name="Gordon K.H.J."/>
            <person name="Gunaratna R.T."/>
            <person name="Han Y."/>
            <person name="Hauser F."/>
            <person name="He Y."/>
            <person name="Heidel-Fischer H."/>
            <person name="Hirsh A."/>
            <person name="Hu Y."/>
            <person name="Jiang H."/>
            <person name="Kalra D."/>
            <person name="Klinner C."/>
            <person name="Konig C."/>
            <person name="Kovar C."/>
            <person name="Kroll A.R."/>
            <person name="Kuwar S.S."/>
            <person name="Lee S.L."/>
            <person name="Lehman R."/>
            <person name="Li K."/>
            <person name="Li Z."/>
            <person name="Liang H."/>
            <person name="Lovelace S."/>
            <person name="Lu Z."/>
            <person name="Mansfield J.H."/>
            <person name="McCulloch K.J."/>
            <person name="Mathew T."/>
            <person name="Morton B."/>
            <person name="Muzny D.M."/>
            <person name="Neunemann D."/>
            <person name="Ongeri F."/>
            <person name="Pauchet Y."/>
            <person name="Pu L.L."/>
            <person name="Pyrousis I."/>
            <person name="Rao X.J."/>
            <person name="Redding A."/>
            <person name="Roesel C."/>
            <person name="Sanchez-Gracia A."/>
            <person name="Schaack S."/>
            <person name="Shukla A."/>
            <person name="Tetreau G."/>
            <person name="Wang Y."/>
            <person name="Xiong G.H."/>
            <person name="Traut W."/>
            <person name="Walsh T.K."/>
            <person name="Worley K.C."/>
            <person name="Wu D."/>
            <person name="Wu W."/>
            <person name="Wu Y.Q."/>
            <person name="Zhang X."/>
            <person name="Zou Z."/>
            <person name="Zucker H."/>
            <person name="Briscoe A.D."/>
            <person name="Burmester T."/>
            <person name="Clem R.J."/>
            <person name="Feyereisen R."/>
            <person name="Grimmelikhuijzen C.J.P."/>
            <person name="Hamodrakas S.J."/>
            <person name="Hansson B.S."/>
            <person name="Huguet E."/>
            <person name="Jermiin L.S."/>
            <person name="Lan Q."/>
            <person name="Lehman H.K."/>
            <person name="Lorenzen M."/>
            <person name="Merzendorfer H."/>
            <person name="Michalopoulos I."/>
            <person name="Morton D.B."/>
            <person name="Muthukrishnan S."/>
            <person name="Oakeshott J.G."/>
            <person name="Palmer W."/>
            <person name="Park Y."/>
            <person name="Passarelli A.L."/>
            <person name="Rozas J."/>
            <person name="Schwartz L.M."/>
            <person name="Smith W."/>
            <person name="Southgate A."/>
            <person name="Vilcinskas A."/>
            <person name="Vogt R."/>
            <person name="Wang P."/>
            <person name="Werren J."/>
            <person name="Yu X.Q."/>
            <person name="Zhou J.J."/>
            <person name="Brown S.J."/>
            <person name="Scherer S.E."/>
            <person name="Richards S."/>
            <person name="Blissard G.W."/>
        </authorList>
    </citation>
    <scope>NUCLEOTIDE SEQUENCE</scope>
</reference>
<protein>
    <recommendedName>
        <fullName evidence="3">SH3 domain-containing protein</fullName>
    </recommendedName>
</protein>
<evidence type="ECO:0000259" key="3">
    <source>
        <dbReference type="PROSITE" id="PS50002"/>
    </source>
</evidence>
<organism evidence="4 5">
    <name type="scientific">Manduca sexta</name>
    <name type="common">Tobacco hawkmoth</name>
    <name type="synonym">Tobacco hornworm</name>
    <dbReference type="NCBI Taxonomy" id="7130"/>
    <lineage>
        <taxon>Eukaryota</taxon>
        <taxon>Metazoa</taxon>
        <taxon>Ecdysozoa</taxon>
        <taxon>Arthropoda</taxon>
        <taxon>Hexapoda</taxon>
        <taxon>Insecta</taxon>
        <taxon>Pterygota</taxon>
        <taxon>Neoptera</taxon>
        <taxon>Endopterygota</taxon>
        <taxon>Lepidoptera</taxon>
        <taxon>Glossata</taxon>
        <taxon>Ditrysia</taxon>
        <taxon>Bombycoidea</taxon>
        <taxon>Sphingidae</taxon>
        <taxon>Sphinginae</taxon>
        <taxon>Sphingini</taxon>
        <taxon>Manduca</taxon>
    </lineage>
</organism>
<feature type="non-terminal residue" evidence="4">
    <location>
        <position position="1"/>
    </location>
</feature>
<dbReference type="PANTHER" id="PTHR45653">
    <property type="entry name" value="DEDICATOR OF CYTOKINESIS"/>
    <property type="match status" value="1"/>
</dbReference>
<dbReference type="GO" id="GO:0005737">
    <property type="term" value="C:cytoplasm"/>
    <property type="evidence" value="ECO:0007669"/>
    <property type="project" value="TreeGrafter"/>
</dbReference>
<dbReference type="PANTHER" id="PTHR45653:SF10">
    <property type="entry name" value="MYOBLAST CITY, ISOFORM B"/>
    <property type="match status" value="1"/>
</dbReference>
<dbReference type="EMBL" id="JH669220">
    <property type="protein sequence ID" value="KAG6464657.1"/>
    <property type="molecule type" value="Genomic_DNA"/>
</dbReference>
<dbReference type="InterPro" id="IPR001452">
    <property type="entry name" value="SH3_domain"/>
</dbReference>
<evidence type="ECO:0000313" key="4">
    <source>
        <dbReference type="EMBL" id="KAG6464657.1"/>
    </source>
</evidence>
<dbReference type="PROSITE" id="PS50002">
    <property type="entry name" value="SH3"/>
    <property type="match status" value="1"/>
</dbReference>
<dbReference type="InterPro" id="IPR026791">
    <property type="entry name" value="DOCK"/>
</dbReference>
<sequence length="91" mass="10243">IYNFSGKCPSQLSLDVGELVHVEGETRDWYWGTSLRRDSRGAFPKSYVVIRDCIVDKCGETVLASSGGGGVVHDIAVTLREWLQHWKNLYI</sequence>
<feature type="non-terminal residue" evidence="4">
    <location>
        <position position="91"/>
    </location>
</feature>
<evidence type="ECO:0000256" key="2">
    <source>
        <dbReference type="PROSITE-ProRule" id="PRU00192"/>
    </source>
</evidence>
<proteinExistence type="predicted"/>
<keyword evidence="1 2" id="KW-0728">SH3 domain</keyword>
<dbReference type="GO" id="GO:0005886">
    <property type="term" value="C:plasma membrane"/>
    <property type="evidence" value="ECO:0007669"/>
    <property type="project" value="TreeGrafter"/>
</dbReference>
<name>A0A921ZXI5_MANSE</name>
<dbReference type="GO" id="GO:0007264">
    <property type="term" value="P:small GTPase-mediated signal transduction"/>
    <property type="evidence" value="ECO:0007669"/>
    <property type="project" value="InterPro"/>
</dbReference>
<comment type="caution">
    <text evidence="4">The sequence shown here is derived from an EMBL/GenBank/DDBJ whole genome shotgun (WGS) entry which is preliminary data.</text>
</comment>
<evidence type="ECO:0000256" key="1">
    <source>
        <dbReference type="ARBA" id="ARBA00022443"/>
    </source>
</evidence>